<evidence type="ECO:0000313" key="2">
    <source>
        <dbReference type="EMBL" id="KIL37271.1"/>
    </source>
</evidence>
<keyword evidence="1" id="KW-1133">Transmembrane helix</keyword>
<evidence type="ECO:0000256" key="1">
    <source>
        <dbReference type="SAM" id="Phobius"/>
    </source>
</evidence>
<feature type="transmembrane region" description="Helical" evidence="1">
    <location>
        <begin position="40"/>
        <end position="59"/>
    </location>
</feature>
<name>A0ABR5A8A1_9BACL</name>
<keyword evidence="1" id="KW-0472">Membrane</keyword>
<dbReference type="EMBL" id="JXAL01000001">
    <property type="protein sequence ID" value="KIL37271.1"/>
    <property type="molecule type" value="Genomic_DNA"/>
</dbReference>
<keyword evidence="3" id="KW-1185">Reference proteome</keyword>
<gene>
    <name evidence="2" type="ORF">SD71_00730</name>
</gene>
<comment type="caution">
    <text evidence="2">The sequence shown here is derived from an EMBL/GenBank/DDBJ whole genome shotgun (WGS) entry which is preliminary data.</text>
</comment>
<organism evidence="2 3">
    <name type="scientific">Cohnella kolymensis</name>
    <dbReference type="NCBI Taxonomy" id="1590652"/>
    <lineage>
        <taxon>Bacteria</taxon>
        <taxon>Bacillati</taxon>
        <taxon>Bacillota</taxon>
        <taxon>Bacilli</taxon>
        <taxon>Bacillales</taxon>
        <taxon>Paenibacillaceae</taxon>
        <taxon>Cohnella</taxon>
    </lineage>
</organism>
<sequence length="64" mass="7308">MPNCRTRLLNASISAVIGAVLYLIISLAFGNEISDWRAPLFFFVTAFVIDFFVKTVPIWNRKDK</sequence>
<protein>
    <submittedName>
        <fullName evidence="2">Uncharacterized protein</fullName>
    </submittedName>
</protein>
<evidence type="ECO:0000313" key="3">
    <source>
        <dbReference type="Proteomes" id="UP000054526"/>
    </source>
</evidence>
<accession>A0ABR5A8A1</accession>
<reference evidence="2 3" key="1">
    <citation type="submission" date="2014-12" db="EMBL/GenBank/DDBJ databases">
        <title>Draft genome sequence of Cohnella kolymensis strain B-2846.</title>
        <authorList>
            <person name="Karlyshev A.V."/>
            <person name="Kudryashova E.B."/>
        </authorList>
    </citation>
    <scope>NUCLEOTIDE SEQUENCE [LARGE SCALE GENOMIC DNA]</scope>
    <source>
        <strain evidence="2 3">VKM B-2846</strain>
    </source>
</reference>
<feature type="transmembrane region" description="Helical" evidence="1">
    <location>
        <begin position="7"/>
        <end position="28"/>
    </location>
</feature>
<dbReference type="Proteomes" id="UP000054526">
    <property type="component" value="Unassembled WGS sequence"/>
</dbReference>
<proteinExistence type="predicted"/>
<keyword evidence="1" id="KW-0812">Transmembrane</keyword>